<feature type="compositionally biased region" description="Pro residues" evidence="2">
    <location>
        <begin position="163"/>
        <end position="177"/>
    </location>
</feature>
<dbReference type="Gene3D" id="1.10.530.10">
    <property type="match status" value="1"/>
</dbReference>
<name>A0A3D9KGN7_9BACL</name>
<comment type="caution">
    <text evidence="4">The sequence shown here is derived from an EMBL/GenBank/DDBJ whole genome shotgun (WGS) entry which is preliminary data.</text>
</comment>
<dbReference type="AlphaFoldDB" id="A0A3D9KGN7"/>
<dbReference type="PRINTS" id="PR01002">
    <property type="entry name" value="FLGFLGJ"/>
</dbReference>
<feature type="domain" description="Mannosyl-glycoprotein endo-beta-N-acetylglucosamidase-like" evidence="3">
    <location>
        <begin position="3"/>
        <end position="154"/>
    </location>
</feature>
<keyword evidence="1" id="KW-0378">Hydrolase</keyword>
<gene>
    <name evidence="4" type="ORF">DFP98_10422</name>
</gene>
<dbReference type="OrthoDB" id="977752at2"/>
<proteinExistence type="predicted"/>
<feature type="region of interest" description="Disordered" evidence="2">
    <location>
        <begin position="155"/>
        <end position="177"/>
    </location>
</feature>
<keyword evidence="4" id="KW-0969">Cilium</keyword>
<keyword evidence="4" id="KW-0282">Flagellum</keyword>
<dbReference type="PANTHER" id="PTHR33308:SF9">
    <property type="entry name" value="PEPTIDOGLYCAN HYDROLASE FLGJ"/>
    <property type="match status" value="1"/>
</dbReference>
<dbReference type="SMART" id="SM00047">
    <property type="entry name" value="LYZ2"/>
    <property type="match status" value="1"/>
</dbReference>
<dbReference type="RefSeq" id="WP_116059752.1">
    <property type="nucleotide sequence ID" value="NZ_QRDZ01000004.1"/>
</dbReference>
<keyword evidence="4" id="KW-0966">Cell projection</keyword>
<sequence length="267" mass="29384">MVKLSKTEFIATLAPIAIRVRKEGSPLFPSVRLAQNLLETGGVIHPWYNLGGIKVGSGKPNGYWKGQYVRKGTWEVENGTRVDTTALFRAYDSIYDFYKDQDLLFQLARYERVRKSTTPEMQAEALRLCGYATDPQYGSKIVSLINANKLKRYDEEAAKPDPVKPPTKPPASEPEPLPIPVRLNGELLAEGRLISGQTWVAARVVGEALQLKIGFANKAVTANGKSLPTLLFGNVGYVPIRELAAVHDKAKIVWSAADTSVDIKTTS</sequence>
<organism evidence="4 5">
    <name type="scientific">Cohnella phaseoli</name>
    <dbReference type="NCBI Taxonomy" id="456490"/>
    <lineage>
        <taxon>Bacteria</taxon>
        <taxon>Bacillati</taxon>
        <taxon>Bacillota</taxon>
        <taxon>Bacilli</taxon>
        <taxon>Bacillales</taxon>
        <taxon>Paenibacillaceae</taxon>
        <taxon>Cohnella</taxon>
    </lineage>
</organism>
<dbReference type="InterPro" id="IPR051056">
    <property type="entry name" value="Glycosyl_Hydrolase_73"/>
</dbReference>
<dbReference type="InterPro" id="IPR002901">
    <property type="entry name" value="MGlyc_endo_b_GlcNAc-like_dom"/>
</dbReference>
<dbReference type="PANTHER" id="PTHR33308">
    <property type="entry name" value="PEPTIDOGLYCAN HYDROLASE FLGJ"/>
    <property type="match status" value="1"/>
</dbReference>
<evidence type="ECO:0000256" key="1">
    <source>
        <dbReference type="ARBA" id="ARBA00022801"/>
    </source>
</evidence>
<reference evidence="4 5" key="1">
    <citation type="submission" date="2018-07" db="EMBL/GenBank/DDBJ databases">
        <title>Genomic Encyclopedia of Type Strains, Phase III (KMG-III): the genomes of soil and plant-associated and newly described type strains.</title>
        <authorList>
            <person name="Whitman W."/>
        </authorList>
    </citation>
    <scope>NUCLEOTIDE SEQUENCE [LARGE SCALE GENOMIC DNA]</scope>
    <source>
        <strain evidence="4 5">CECT 7287</strain>
    </source>
</reference>
<dbReference type="GO" id="GO:0071973">
    <property type="term" value="P:bacterial-type flagellum-dependent cell motility"/>
    <property type="evidence" value="ECO:0007669"/>
    <property type="project" value="TreeGrafter"/>
</dbReference>
<evidence type="ECO:0000313" key="4">
    <source>
        <dbReference type="EMBL" id="RED85317.1"/>
    </source>
</evidence>
<evidence type="ECO:0000256" key="2">
    <source>
        <dbReference type="SAM" id="MobiDB-lite"/>
    </source>
</evidence>
<evidence type="ECO:0000313" key="5">
    <source>
        <dbReference type="Proteomes" id="UP000256977"/>
    </source>
</evidence>
<evidence type="ECO:0000259" key="3">
    <source>
        <dbReference type="SMART" id="SM00047"/>
    </source>
</evidence>
<dbReference type="EMBL" id="QRDZ01000004">
    <property type="protein sequence ID" value="RED85317.1"/>
    <property type="molecule type" value="Genomic_DNA"/>
</dbReference>
<dbReference type="Pfam" id="PF01832">
    <property type="entry name" value="Glucosaminidase"/>
    <property type="match status" value="1"/>
</dbReference>
<keyword evidence="5" id="KW-1185">Reference proteome</keyword>
<dbReference type="Proteomes" id="UP000256977">
    <property type="component" value="Unassembled WGS sequence"/>
</dbReference>
<protein>
    <submittedName>
        <fullName evidence="4">Flagellar protein FlgJ</fullName>
    </submittedName>
</protein>
<accession>A0A3D9KGN7</accession>
<dbReference type="GO" id="GO:0004040">
    <property type="term" value="F:amidase activity"/>
    <property type="evidence" value="ECO:0007669"/>
    <property type="project" value="InterPro"/>
</dbReference>